<sequence>MVSRARSITLPPPAPENGVAQQLMVAGVEESDRIRRGCCEGERKICFKANMEVHDLARAQLVTWHFATLGMRINDPVSTNRAISAATRSHTLACGRVGGRQQRGRNSFS</sequence>
<dbReference type="AlphaFoldDB" id="A0A135SXE8"/>
<accession>A0A135SXE8</accession>
<evidence type="ECO:0000313" key="1">
    <source>
        <dbReference type="EMBL" id="KXH40588.1"/>
    </source>
</evidence>
<keyword evidence="2" id="KW-1185">Reference proteome</keyword>
<reference evidence="1 2" key="1">
    <citation type="submission" date="2014-02" db="EMBL/GenBank/DDBJ databases">
        <title>The genome sequence of Colletotrichum nymphaeae SA-01.</title>
        <authorList>
            <person name="Baroncelli R."/>
            <person name="Thon M.R."/>
        </authorList>
    </citation>
    <scope>NUCLEOTIDE SEQUENCE [LARGE SCALE GENOMIC DNA]</scope>
    <source>
        <strain evidence="1 2">SA-01</strain>
    </source>
</reference>
<evidence type="ECO:0000313" key="2">
    <source>
        <dbReference type="Proteomes" id="UP000070054"/>
    </source>
</evidence>
<dbReference type="Proteomes" id="UP000070054">
    <property type="component" value="Unassembled WGS sequence"/>
</dbReference>
<proteinExistence type="predicted"/>
<comment type="caution">
    <text evidence="1">The sequence shown here is derived from an EMBL/GenBank/DDBJ whole genome shotgun (WGS) entry which is preliminary data.</text>
</comment>
<dbReference type="EMBL" id="JEMN01001311">
    <property type="protein sequence ID" value="KXH40588.1"/>
    <property type="molecule type" value="Genomic_DNA"/>
</dbReference>
<name>A0A135SXE8_9PEZI</name>
<organism evidence="1 2">
    <name type="scientific">Colletotrichum nymphaeae SA-01</name>
    <dbReference type="NCBI Taxonomy" id="1460502"/>
    <lineage>
        <taxon>Eukaryota</taxon>
        <taxon>Fungi</taxon>
        <taxon>Dikarya</taxon>
        <taxon>Ascomycota</taxon>
        <taxon>Pezizomycotina</taxon>
        <taxon>Sordariomycetes</taxon>
        <taxon>Hypocreomycetidae</taxon>
        <taxon>Glomerellales</taxon>
        <taxon>Glomerellaceae</taxon>
        <taxon>Colletotrichum</taxon>
        <taxon>Colletotrichum acutatum species complex</taxon>
    </lineage>
</organism>
<gene>
    <name evidence="1" type="ORF">CNYM01_03276</name>
</gene>
<protein>
    <submittedName>
        <fullName evidence="1">Uncharacterized protein</fullName>
    </submittedName>
</protein>